<dbReference type="InterPro" id="IPR045871">
    <property type="entry name" value="AHP1-5/YPD1"/>
</dbReference>
<evidence type="ECO:0000256" key="3">
    <source>
        <dbReference type="ARBA" id="ARBA00022864"/>
    </source>
</evidence>
<keyword evidence="5" id="KW-0539">Nucleus</keyword>
<dbReference type="Gene3D" id="1.20.120.160">
    <property type="entry name" value="HPT domain"/>
    <property type="match status" value="1"/>
</dbReference>
<dbReference type="InterPro" id="IPR008207">
    <property type="entry name" value="Sig_transdc_His_kin_Hpt_dom"/>
</dbReference>
<comment type="function">
    <text evidence="6">Functions as a two-component phosphorelay mediators between cytokinin sensor histidine kinases and response regulators (B-type ARRs). Plays an important role in propagating cytokinin signal transduction through the multistep His-to-Asp phosphorelay. Functions as a positive regulator of the cytokinin signaling pathway. May play a regulatory role in salt and drought tolerance during plant development.</text>
</comment>
<name>A0A3L6FVB9_MAIZE</name>
<reference evidence="10 11" key="1">
    <citation type="journal article" date="2018" name="Nat. Genet.">
        <title>Extensive intraspecific gene order and gene structural variations between Mo17 and other maize genomes.</title>
        <authorList>
            <person name="Sun S."/>
            <person name="Zhou Y."/>
            <person name="Chen J."/>
            <person name="Shi J."/>
            <person name="Zhao H."/>
            <person name="Zhao H."/>
            <person name="Song W."/>
            <person name="Zhang M."/>
            <person name="Cui Y."/>
            <person name="Dong X."/>
            <person name="Liu H."/>
            <person name="Ma X."/>
            <person name="Jiao Y."/>
            <person name="Wang B."/>
            <person name="Wei X."/>
            <person name="Stein J.C."/>
            <person name="Glaubitz J.C."/>
            <person name="Lu F."/>
            <person name="Yu G."/>
            <person name="Liang C."/>
            <person name="Fengler K."/>
            <person name="Li B."/>
            <person name="Rafalski A."/>
            <person name="Schnable P.S."/>
            <person name="Ware D.H."/>
            <person name="Buckler E.S."/>
            <person name="Lai J."/>
        </authorList>
    </citation>
    <scope>NUCLEOTIDE SEQUENCE [LARGE SCALE GENOMIC DNA]</scope>
    <source>
        <strain evidence="11">cv. Missouri 17</strain>
        <tissue evidence="10">Seedling</tissue>
    </source>
</reference>
<dbReference type="GO" id="GO:0009927">
    <property type="term" value="F:histidine phosphotransfer kinase activity"/>
    <property type="evidence" value="ECO:0007669"/>
    <property type="project" value="UniProtKB-UniRule"/>
</dbReference>
<dbReference type="PANTHER" id="PTHR28242">
    <property type="entry name" value="PHOSPHORELAY INTERMEDIATE PROTEIN YPD1"/>
    <property type="match status" value="1"/>
</dbReference>
<proteinExistence type="predicted"/>
<dbReference type="InterPro" id="IPR036641">
    <property type="entry name" value="HPT_dom_sf"/>
</dbReference>
<keyword evidence="4 8" id="KW-0902">Two-component regulatory system</keyword>
<evidence type="ECO:0000256" key="7">
    <source>
        <dbReference type="PROSITE-ProRule" id="PRU00110"/>
    </source>
</evidence>
<dbReference type="GO" id="GO:0009736">
    <property type="term" value="P:cytokinin-activated signaling pathway"/>
    <property type="evidence" value="ECO:0007669"/>
    <property type="project" value="UniProtKB-KW"/>
</dbReference>
<evidence type="ECO:0000256" key="1">
    <source>
        <dbReference type="ARBA" id="ARBA00022490"/>
    </source>
</evidence>
<dbReference type="EMBL" id="NCVQ01000003">
    <property type="protein sequence ID" value="PWZ38801.1"/>
    <property type="molecule type" value="Genomic_DNA"/>
</dbReference>
<evidence type="ECO:0000313" key="10">
    <source>
        <dbReference type="EMBL" id="PWZ38801.1"/>
    </source>
</evidence>
<feature type="modified residue" description="Phosphohistidine" evidence="7">
    <location>
        <position position="80"/>
    </location>
</feature>
<dbReference type="GO" id="GO:0043424">
    <property type="term" value="F:protein histidine kinase binding"/>
    <property type="evidence" value="ECO:0007669"/>
    <property type="project" value="UniProtKB-UniRule"/>
</dbReference>
<dbReference type="CDD" id="cd00088">
    <property type="entry name" value="HPT"/>
    <property type="match status" value="1"/>
</dbReference>
<dbReference type="GO" id="GO:0005634">
    <property type="term" value="C:nucleus"/>
    <property type="evidence" value="ECO:0007669"/>
    <property type="project" value="UniProtKB-SubCell"/>
</dbReference>
<dbReference type="AlphaFoldDB" id="A0A3L6FVB9"/>
<dbReference type="Pfam" id="PF01627">
    <property type="entry name" value="Hpt"/>
    <property type="match status" value="1"/>
</dbReference>
<dbReference type="PANTHER" id="PTHR28242:SF30">
    <property type="entry name" value="HISTIDINE-CONTAINING PHOSPHOTRANSFER PROTEIN 2"/>
    <property type="match status" value="1"/>
</dbReference>
<accession>A0A3L6FVB9</accession>
<evidence type="ECO:0000256" key="6">
    <source>
        <dbReference type="ARBA" id="ARBA00057097"/>
    </source>
</evidence>
<feature type="domain" description="HPt" evidence="9">
    <location>
        <begin position="39"/>
        <end position="138"/>
    </location>
</feature>
<protein>
    <recommendedName>
        <fullName evidence="8">Histidine-containing phosphotransfer protein</fullName>
    </recommendedName>
</protein>
<dbReference type="Proteomes" id="UP000251960">
    <property type="component" value="Chromosome 2"/>
</dbReference>
<keyword evidence="3 8" id="KW-0932">Cytokinin signaling pathway</keyword>
<evidence type="ECO:0000256" key="2">
    <source>
        <dbReference type="ARBA" id="ARBA00022606"/>
    </source>
</evidence>
<keyword evidence="1" id="KW-0963">Cytoplasm</keyword>
<keyword evidence="2" id="KW-0716">Sensory transduction</keyword>
<dbReference type="PROSITE" id="PS50894">
    <property type="entry name" value="HPT"/>
    <property type="match status" value="1"/>
</dbReference>
<dbReference type="GO" id="GO:0005829">
    <property type="term" value="C:cytosol"/>
    <property type="evidence" value="ECO:0007669"/>
    <property type="project" value="UniProtKB-SubCell"/>
</dbReference>
<evidence type="ECO:0000259" key="9">
    <source>
        <dbReference type="PROSITE" id="PS50894"/>
    </source>
</evidence>
<dbReference type="GO" id="GO:0080038">
    <property type="term" value="P:positive regulation of cytokinin-activated signaling pathway"/>
    <property type="evidence" value="ECO:0007669"/>
    <property type="project" value="UniProtKB-ARBA"/>
</dbReference>
<gene>
    <name evidence="10" type="ORF">Zm00014a_014547</name>
</gene>
<dbReference type="FunFam" id="1.20.120.160:FF:000001">
    <property type="entry name" value="Histidine-containing phosphotransfer protein 1"/>
    <property type="match status" value="1"/>
</dbReference>
<dbReference type="ExpressionAtlas" id="A0A3L6FVB9">
    <property type="expression patterns" value="baseline and differential"/>
</dbReference>
<evidence type="ECO:0000256" key="5">
    <source>
        <dbReference type="ARBA" id="ARBA00023242"/>
    </source>
</evidence>
<comment type="subcellular location">
    <subcellularLocation>
        <location evidence="8">Cytoplasm</location>
        <location evidence="8">Cytosol</location>
    </subcellularLocation>
    <subcellularLocation>
        <location evidence="8">Nucleus</location>
    </subcellularLocation>
</comment>
<evidence type="ECO:0000256" key="8">
    <source>
        <dbReference type="RuleBase" id="RU369004"/>
    </source>
</evidence>
<sequence length="151" mass="16892">MAAAALREQLNALLSSMFASGLVDEQFQQLQMLQEDGGTPGFVAEVVTLFCDDADRIISELAALLDQPIVDFDKVDAYVHQLKGSSASVGAQKVKFTCMQFRQLCQDKNRDGCIMALAVVRNEFYDLRNKFQTMLQVNTICAYMPLLICFY</sequence>
<evidence type="ECO:0000256" key="4">
    <source>
        <dbReference type="ARBA" id="ARBA00023012"/>
    </source>
</evidence>
<keyword evidence="7" id="KW-0597">Phosphoprotein</keyword>
<dbReference type="GO" id="GO:0000160">
    <property type="term" value="P:phosphorelay signal transduction system"/>
    <property type="evidence" value="ECO:0007669"/>
    <property type="project" value="UniProtKB-UniRule"/>
</dbReference>
<dbReference type="SUPFAM" id="SSF47226">
    <property type="entry name" value="Histidine-containing phosphotransfer domain, HPT domain"/>
    <property type="match status" value="1"/>
</dbReference>
<comment type="caution">
    <text evidence="10">The sequence shown here is derived from an EMBL/GenBank/DDBJ whole genome shotgun (WGS) entry which is preliminary data.</text>
</comment>
<evidence type="ECO:0000313" key="11">
    <source>
        <dbReference type="Proteomes" id="UP000251960"/>
    </source>
</evidence>
<accession>A0A3L6FWE8</accession>
<organism evidence="10">
    <name type="scientific">Zea mays</name>
    <name type="common">Maize</name>
    <dbReference type="NCBI Taxonomy" id="4577"/>
    <lineage>
        <taxon>Eukaryota</taxon>
        <taxon>Viridiplantae</taxon>
        <taxon>Streptophyta</taxon>
        <taxon>Embryophyta</taxon>
        <taxon>Tracheophyta</taxon>
        <taxon>Spermatophyta</taxon>
        <taxon>Magnoliopsida</taxon>
        <taxon>Liliopsida</taxon>
        <taxon>Poales</taxon>
        <taxon>Poaceae</taxon>
        <taxon>PACMAD clade</taxon>
        <taxon>Panicoideae</taxon>
        <taxon>Andropogonodae</taxon>
        <taxon>Andropogoneae</taxon>
        <taxon>Tripsacinae</taxon>
        <taxon>Zea</taxon>
    </lineage>
</organism>
<comment type="domain">
    <text evidence="8">Histidine-containing phosphotransfer domain (HPt) contains an active histidine that mediates the phosphotransfer.</text>
</comment>
<dbReference type="EMBL" id="NCVQ01000003">
    <property type="protein sequence ID" value="PWZ38802.1"/>
    <property type="molecule type" value="Genomic_DNA"/>
</dbReference>